<protein>
    <recommendedName>
        <fullName evidence="4">Cupin domain protein</fullName>
    </recommendedName>
</protein>
<organism evidence="2 3">
    <name type="scientific">Haloquadratum walsbyi J07HQW1</name>
    <dbReference type="NCBI Taxonomy" id="1238424"/>
    <lineage>
        <taxon>Archaea</taxon>
        <taxon>Methanobacteriati</taxon>
        <taxon>Methanobacteriota</taxon>
        <taxon>Stenosarchaea group</taxon>
        <taxon>Halobacteria</taxon>
        <taxon>Halobacteriales</taxon>
        <taxon>Haloferacaceae</taxon>
        <taxon>Haloquadratum</taxon>
    </lineage>
</organism>
<evidence type="ECO:0000313" key="3">
    <source>
        <dbReference type="Proteomes" id="UP000030649"/>
    </source>
</evidence>
<gene>
    <name evidence="2" type="ORF">J07HQW1_02178</name>
</gene>
<feature type="region of interest" description="Disordered" evidence="1">
    <location>
        <begin position="97"/>
        <end position="132"/>
    </location>
</feature>
<dbReference type="Gene3D" id="2.60.120.10">
    <property type="entry name" value="Jelly Rolls"/>
    <property type="match status" value="1"/>
</dbReference>
<dbReference type="SUPFAM" id="SSF51182">
    <property type="entry name" value="RmlC-like cupins"/>
    <property type="match status" value="1"/>
</dbReference>
<feature type="compositionally biased region" description="Basic and acidic residues" evidence="1">
    <location>
        <begin position="106"/>
        <end position="120"/>
    </location>
</feature>
<evidence type="ECO:0000313" key="2">
    <source>
        <dbReference type="EMBL" id="ERG92143.1"/>
    </source>
</evidence>
<evidence type="ECO:0008006" key="4">
    <source>
        <dbReference type="Google" id="ProtNLM"/>
    </source>
</evidence>
<dbReference type="Proteomes" id="UP000030649">
    <property type="component" value="Unassembled WGS sequence"/>
</dbReference>
<reference evidence="2 3" key="1">
    <citation type="journal article" date="2013" name="PLoS ONE">
        <title>Assembly-driven community genomics of a hypersaline microbial ecosystem.</title>
        <authorList>
            <person name="Podell S."/>
            <person name="Ugalde J.A."/>
            <person name="Narasingarao P."/>
            <person name="Banfield J.F."/>
            <person name="Heidelberg K.B."/>
            <person name="Allen E.E."/>
        </authorList>
    </citation>
    <scope>NUCLEOTIDE SEQUENCE [LARGE SCALE GENOMIC DNA]</scope>
    <source>
        <strain evidence="3">J07HQW1</strain>
    </source>
</reference>
<dbReference type="InterPro" id="IPR014710">
    <property type="entry name" value="RmlC-like_jellyroll"/>
</dbReference>
<sequence length="132" mass="14733">MSAIDFDAERAYDKRFSAKETFWTDRLKIECSYFEAGQFIPIHAPRSDIVISVREGIGVFRDDEDTHRVESGDIVVIKVETACGIRASEDQRLELLPVTAPPPSNVEHEPAQEGIRHSEFDPTDGTITGNGN</sequence>
<dbReference type="STRING" id="1238424.J07HQW1_02178"/>
<dbReference type="AlphaFoldDB" id="U1N6R1"/>
<dbReference type="HOGENOM" id="CLU_2010036_0_0_2"/>
<dbReference type="InterPro" id="IPR011051">
    <property type="entry name" value="RmlC_Cupin_sf"/>
</dbReference>
<accession>U1N6R1</accession>
<proteinExistence type="predicted"/>
<evidence type="ECO:0000256" key="1">
    <source>
        <dbReference type="SAM" id="MobiDB-lite"/>
    </source>
</evidence>
<dbReference type="EMBL" id="KE356560">
    <property type="protein sequence ID" value="ERG92143.1"/>
    <property type="molecule type" value="Genomic_DNA"/>
</dbReference>
<name>U1N6R1_9EURY</name>